<dbReference type="KEGG" id="aia:AWH56_011255"/>
<reference evidence="1 2" key="2">
    <citation type="journal article" date="2019" name="Int. J. Syst. Evol. Microbiol.">
        <title>Anaerobacillus isosaccharinicus sp. nov., an alkaliphilic bacterium which degrades isosaccharinic acid.</title>
        <authorList>
            <person name="Bassil N.M."/>
            <person name="Lloyd J.R."/>
        </authorList>
    </citation>
    <scope>NUCLEOTIDE SEQUENCE [LARGE SCALE GENOMIC DNA]</scope>
    <source>
        <strain evidence="1 2">NB2006</strain>
    </source>
</reference>
<protein>
    <submittedName>
        <fullName evidence="1">Uncharacterized protein</fullName>
    </submittedName>
</protein>
<evidence type="ECO:0000313" key="2">
    <source>
        <dbReference type="Proteomes" id="UP000180175"/>
    </source>
</evidence>
<reference evidence="1 2" key="1">
    <citation type="journal article" date="2017" name="Genome Announc.">
        <title>Draft Genome Sequences of Four Alkaliphilic Bacteria Belonging to the Anaerobacillus Genus.</title>
        <authorList>
            <person name="Bassil N.M."/>
            <person name="Lloyd J.R."/>
        </authorList>
    </citation>
    <scope>NUCLEOTIDE SEQUENCE [LARGE SCALE GENOMIC DNA]</scope>
    <source>
        <strain evidence="1 2">NB2006</strain>
    </source>
</reference>
<accession>A0A7S7RDJ7</accession>
<dbReference type="EMBL" id="CP063356">
    <property type="protein sequence ID" value="QOY38060.1"/>
    <property type="molecule type" value="Genomic_DNA"/>
</dbReference>
<keyword evidence="2" id="KW-1185">Reference proteome</keyword>
<sequence>MKTTLGSEYYYNHVLANDLANVEIYERVTDLILEGDRTEFIMYLVRINSLTRNLKGQTGQFFYDLTIPLDELYNLSKIDTEKVVLEEKIGELKEKIIIINSVLQKMQENLGFDHKLWYEEINNNDSTTNQMLREQFEVYMNSNAK</sequence>
<dbReference type="AlphaFoldDB" id="A0A7S7RDJ7"/>
<dbReference type="Proteomes" id="UP000180175">
    <property type="component" value="Chromosome"/>
</dbReference>
<dbReference type="RefSeq" id="WP_182081215.1">
    <property type="nucleotide sequence ID" value="NZ_CP063356.2"/>
</dbReference>
<proteinExistence type="predicted"/>
<organism evidence="1 2">
    <name type="scientific">Anaerobacillus isosaccharinicus</name>
    <dbReference type="NCBI Taxonomy" id="1532552"/>
    <lineage>
        <taxon>Bacteria</taxon>
        <taxon>Bacillati</taxon>
        <taxon>Bacillota</taxon>
        <taxon>Bacilli</taxon>
        <taxon>Bacillales</taxon>
        <taxon>Bacillaceae</taxon>
        <taxon>Anaerobacillus</taxon>
    </lineage>
</organism>
<gene>
    <name evidence="1" type="ORF">AWH56_011255</name>
</gene>
<name>A0A7S7RDJ7_9BACI</name>
<evidence type="ECO:0000313" key="1">
    <source>
        <dbReference type="EMBL" id="QOY38060.1"/>
    </source>
</evidence>